<organism evidence="2 3">
    <name type="scientific">Mucilaginibacter gracilis</name>
    <dbReference type="NCBI Taxonomy" id="423350"/>
    <lineage>
        <taxon>Bacteria</taxon>
        <taxon>Pseudomonadati</taxon>
        <taxon>Bacteroidota</taxon>
        <taxon>Sphingobacteriia</taxon>
        <taxon>Sphingobacteriales</taxon>
        <taxon>Sphingobacteriaceae</taxon>
        <taxon>Mucilaginibacter</taxon>
    </lineage>
</organism>
<keyword evidence="3" id="KW-1185">Reference proteome</keyword>
<evidence type="ECO:0000313" key="2">
    <source>
        <dbReference type="EMBL" id="RKR82403.1"/>
    </source>
</evidence>
<proteinExistence type="predicted"/>
<comment type="caution">
    <text evidence="2">The sequence shown here is derived from an EMBL/GenBank/DDBJ whole genome shotgun (WGS) entry which is preliminary data.</text>
</comment>
<evidence type="ECO:0008006" key="4">
    <source>
        <dbReference type="Google" id="ProtNLM"/>
    </source>
</evidence>
<dbReference type="EMBL" id="RBKU01000001">
    <property type="protein sequence ID" value="RKR82403.1"/>
    <property type="molecule type" value="Genomic_DNA"/>
</dbReference>
<gene>
    <name evidence="2" type="ORF">BDD43_2580</name>
</gene>
<evidence type="ECO:0000313" key="3">
    <source>
        <dbReference type="Proteomes" id="UP000268007"/>
    </source>
</evidence>
<accession>A0A495J0Y0</accession>
<sequence>MIRTYMVVLPLSATTILVALPSGANAQVIIAEVIKAAIKKVVKAIDLKVQRLQNQTIWLQNAQKTVENQLSKFKLDEISDWTERQRKLYANYYDELVKVKAMIATYQQVKHLAETQTNIVREYHWAIALFNKDNHFSPDELTHMESVYKGILEASIRNLDQVFIVTNSFKTQMSDGKRLELINEASAKMDDNYSDLKQFNQQNITLSIQRSQSALEVKTLKQIYEVN</sequence>
<name>A0A495J0Y0_9SPHI</name>
<dbReference type="OrthoDB" id="793529at2"/>
<feature type="signal peptide" evidence="1">
    <location>
        <begin position="1"/>
        <end position="26"/>
    </location>
</feature>
<keyword evidence="1" id="KW-0732">Signal</keyword>
<dbReference type="Proteomes" id="UP000268007">
    <property type="component" value="Unassembled WGS sequence"/>
</dbReference>
<protein>
    <recommendedName>
        <fullName evidence="4">Conjugal transfer protein TraI</fullName>
    </recommendedName>
</protein>
<dbReference type="AlphaFoldDB" id="A0A495J0Y0"/>
<reference evidence="2 3" key="1">
    <citation type="submission" date="2018-10" db="EMBL/GenBank/DDBJ databases">
        <title>Genomic Encyclopedia of Archaeal and Bacterial Type Strains, Phase II (KMG-II): from individual species to whole genera.</title>
        <authorList>
            <person name="Goeker M."/>
        </authorList>
    </citation>
    <scope>NUCLEOTIDE SEQUENCE [LARGE SCALE GENOMIC DNA]</scope>
    <source>
        <strain evidence="2 3">DSM 18602</strain>
    </source>
</reference>
<feature type="chain" id="PRO_5019721128" description="Conjugal transfer protein TraI" evidence="1">
    <location>
        <begin position="27"/>
        <end position="227"/>
    </location>
</feature>
<evidence type="ECO:0000256" key="1">
    <source>
        <dbReference type="SAM" id="SignalP"/>
    </source>
</evidence>